<dbReference type="OrthoDB" id="3331896at2759"/>
<name>A0A165KPH4_EXIGL</name>
<keyword evidence="2" id="KW-1185">Reference proteome</keyword>
<gene>
    <name evidence="1" type="ORF">EXIGLDRAFT_411448</name>
</gene>
<evidence type="ECO:0000313" key="1">
    <source>
        <dbReference type="EMBL" id="KZV96655.1"/>
    </source>
</evidence>
<protein>
    <submittedName>
        <fullName evidence="1">Uncharacterized protein</fullName>
    </submittedName>
</protein>
<accession>A0A165KPH4</accession>
<dbReference type="EMBL" id="KV425940">
    <property type="protein sequence ID" value="KZV96655.1"/>
    <property type="molecule type" value="Genomic_DNA"/>
</dbReference>
<dbReference type="Proteomes" id="UP000077266">
    <property type="component" value="Unassembled WGS sequence"/>
</dbReference>
<dbReference type="AlphaFoldDB" id="A0A165KPH4"/>
<sequence length="669" mass="75037">MQTCRTAVARRLQPHLLRCRAPAALRSNGRCAQQFAYATRAHTGARIPAPKYSVPLFARNAYLDGLREAAASARTPDDVEHVFRLVRAAPAAELEQEGLLTVITVLRGRKDPRLLRALIDSKLFRPWYGSRFMVASAYGPLFRALFNPHGSCPPPTDDELYGIIADLKSRGGVVTPTMSYELTRVFMAGGRSLPPIIEEAIKCVVELPVGIDFNRAKWELYIKVERRTRSWRDVLCTVLPHLQYRRMPTTTITALMHDDVWKPRDIDEITDALAIEVDTGIVSRAVEIAVKRSGARAGMEVFEYARSKGLYISHRSSQHLITALVAFRNSSITSPAAVDDAVNVFRRQVQPDNPATDSHHLGTLPLLSALAVSIGVKRRWEKISDIISFLRRKDASLMPHLRRKFSSLIEDIFLCPSHSAGVDILYGQRRDLAYDELLQLLHHIGKLRFDSAPTFSYADFVAFLRTVESCSHVLSPELIASWISAVSHSRVLLRMSWEQHALGPSAKGFDDLAVSYLHQLEKGLLADKPALDTLAVRVQLMTTYGVYSSVHDEDVLRCWTWIVDHNAVTDEIIPYALQAVTGVAAVRDLWNDVLHQGVVPSRSTWAEYAARLIRCGRPDEGFEILRNEVGDDSHYRRGPFPPFAPNRSRTLCETASQYLERPSHSHSTV</sequence>
<evidence type="ECO:0000313" key="2">
    <source>
        <dbReference type="Proteomes" id="UP000077266"/>
    </source>
</evidence>
<dbReference type="InParanoid" id="A0A165KPH4"/>
<proteinExistence type="predicted"/>
<organism evidence="1 2">
    <name type="scientific">Exidia glandulosa HHB12029</name>
    <dbReference type="NCBI Taxonomy" id="1314781"/>
    <lineage>
        <taxon>Eukaryota</taxon>
        <taxon>Fungi</taxon>
        <taxon>Dikarya</taxon>
        <taxon>Basidiomycota</taxon>
        <taxon>Agaricomycotina</taxon>
        <taxon>Agaricomycetes</taxon>
        <taxon>Auriculariales</taxon>
        <taxon>Exidiaceae</taxon>
        <taxon>Exidia</taxon>
    </lineage>
</organism>
<reference evidence="1 2" key="1">
    <citation type="journal article" date="2016" name="Mol. Biol. Evol.">
        <title>Comparative Genomics of Early-Diverging Mushroom-Forming Fungi Provides Insights into the Origins of Lignocellulose Decay Capabilities.</title>
        <authorList>
            <person name="Nagy L.G."/>
            <person name="Riley R."/>
            <person name="Tritt A."/>
            <person name="Adam C."/>
            <person name="Daum C."/>
            <person name="Floudas D."/>
            <person name="Sun H."/>
            <person name="Yadav J.S."/>
            <person name="Pangilinan J."/>
            <person name="Larsson K.H."/>
            <person name="Matsuura K."/>
            <person name="Barry K."/>
            <person name="Labutti K."/>
            <person name="Kuo R."/>
            <person name="Ohm R.A."/>
            <person name="Bhattacharya S.S."/>
            <person name="Shirouzu T."/>
            <person name="Yoshinaga Y."/>
            <person name="Martin F.M."/>
            <person name="Grigoriev I.V."/>
            <person name="Hibbett D.S."/>
        </authorList>
    </citation>
    <scope>NUCLEOTIDE SEQUENCE [LARGE SCALE GENOMIC DNA]</scope>
    <source>
        <strain evidence="1 2">HHB12029</strain>
    </source>
</reference>